<protein>
    <submittedName>
        <fullName evidence="2">Putative secreted protein</fullName>
    </submittedName>
</protein>
<proteinExistence type="predicted"/>
<dbReference type="AlphaFoldDB" id="A0A6B0UMR4"/>
<dbReference type="EMBL" id="GIFC01008889">
    <property type="protein sequence ID" value="MXU90972.1"/>
    <property type="molecule type" value="Transcribed_RNA"/>
</dbReference>
<evidence type="ECO:0000256" key="1">
    <source>
        <dbReference type="SAM" id="Phobius"/>
    </source>
</evidence>
<evidence type="ECO:0000313" key="2">
    <source>
        <dbReference type="EMBL" id="MXU90972.1"/>
    </source>
</evidence>
<keyword evidence="1" id="KW-0472">Membrane</keyword>
<reference evidence="2" key="1">
    <citation type="submission" date="2019-12" db="EMBL/GenBank/DDBJ databases">
        <title>An insight into the sialome of adult female Ixodes ricinus ticks feeding for 6 days.</title>
        <authorList>
            <person name="Perner J."/>
            <person name="Ribeiro J.M.C."/>
        </authorList>
    </citation>
    <scope>NUCLEOTIDE SEQUENCE</scope>
    <source>
        <strain evidence="2">Semi-engorged</strain>
        <tissue evidence="2">Salivary glands</tissue>
    </source>
</reference>
<keyword evidence="1" id="KW-0812">Transmembrane</keyword>
<organism evidence="2">
    <name type="scientific">Ixodes ricinus</name>
    <name type="common">Common tick</name>
    <name type="synonym">Acarus ricinus</name>
    <dbReference type="NCBI Taxonomy" id="34613"/>
    <lineage>
        <taxon>Eukaryota</taxon>
        <taxon>Metazoa</taxon>
        <taxon>Ecdysozoa</taxon>
        <taxon>Arthropoda</taxon>
        <taxon>Chelicerata</taxon>
        <taxon>Arachnida</taxon>
        <taxon>Acari</taxon>
        <taxon>Parasitiformes</taxon>
        <taxon>Ixodida</taxon>
        <taxon>Ixodoidea</taxon>
        <taxon>Ixodidae</taxon>
        <taxon>Ixodinae</taxon>
        <taxon>Ixodes</taxon>
    </lineage>
</organism>
<feature type="transmembrane region" description="Helical" evidence="1">
    <location>
        <begin position="12"/>
        <end position="33"/>
    </location>
</feature>
<sequence length="119" mass="13125">MEGTLVELRKNWFCLLLFVVAVNTHFFRVATFSCDSFAPRCVMRRRFANTKMDIEYFSIVILHSLAAFNLLTPPAPARGGVGRSPSGMCIQIRSEVHRPILFCAGAGGVGKSNAAIVYI</sequence>
<keyword evidence="1" id="KW-1133">Transmembrane helix</keyword>
<accession>A0A6B0UMR4</accession>
<name>A0A6B0UMR4_IXORI</name>